<evidence type="ECO:0000313" key="7">
    <source>
        <dbReference type="EMBL" id="KHN69488.1"/>
    </source>
</evidence>
<dbReference type="GO" id="GO:0016020">
    <property type="term" value="C:membrane"/>
    <property type="evidence" value="ECO:0007669"/>
    <property type="project" value="UniProtKB-SubCell"/>
</dbReference>
<dbReference type="STRING" id="1354746.A0A0B2UJG0"/>
<feature type="transmembrane region" description="Helical" evidence="6">
    <location>
        <begin position="12"/>
        <end position="34"/>
    </location>
</feature>
<keyword evidence="5" id="KW-0862">Zinc</keyword>
<sequence>MAMYKPRLRGRIHQVAFYITLAKTLIYIICSIINQGSIGILIYLISQIILFGISSTYHTRTWKSKKNRQLLQRLDHISIFILISGTQTSVALTLIPFGKYTKHMLMTTWTISLSGILKILLMKNLHTNIDTLVYILHGISVIPFFSIIMKNISLFDASLFILGGAIYIAGGCVYVIERPNPLPKVFGYHEVFHVMTVLANWCFFIPLLKRYITAL</sequence>
<dbReference type="VEuPathDB" id="MicrosporidiaDB:M896_070560"/>
<feature type="transmembrane region" description="Helical" evidence="6">
    <location>
        <begin position="133"/>
        <end position="152"/>
    </location>
</feature>
<comment type="caution">
    <text evidence="7">The sequence shown here is derived from an EMBL/GenBank/DDBJ whole genome shotgun (WGS) entry which is preliminary data.</text>
</comment>
<dbReference type="EMBL" id="JOKQ01000007">
    <property type="protein sequence ID" value="KHN69488.1"/>
    <property type="molecule type" value="Genomic_DNA"/>
</dbReference>
<dbReference type="OrthoDB" id="529367at2759"/>
<evidence type="ECO:0000313" key="8">
    <source>
        <dbReference type="Proteomes" id="UP000031056"/>
    </source>
</evidence>
<protein>
    <submittedName>
        <fullName evidence="7">Putative hemolysin III-like integral membrane protein</fullName>
    </submittedName>
</protein>
<dbReference type="PANTHER" id="PTHR20855">
    <property type="entry name" value="ADIPOR/PROGESTIN RECEPTOR-RELATED"/>
    <property type="match status" value="1"/>
</dbReference>
<dbReference type="AlphaFoldDB" id="A0A0B2UJG0"/>
<evidence type="ECO:0000256" key="6">
    <source>
        <dbReference type="SAM" id="Phobius"/>
    </source>
</evidence>
<proteinExistence type="predicted"/>
<feature type="binding site" evidence="5">
    <location>
        <position position="193"/>
    </location>
    <ligand>
        <name>Zn(2+)</name>
        <dbReference type="ChEBI" id="CHEBI:29105"/>
    </ligand>
</feature>
<reference evidence="7 8" key="1">
    <citation type="journal article" date="2014" name="MBio">
        <title>The Ordospora colligata genome; evolution of extreme reduction in microsporidia and host-to-parasite horizontal gene transfer.</title>
        <authorList>
            <person name="Pombert J.-F."/>
            <person name="Haag K.L."/>
            <person name="Beidas S."/>
            <person name="Ebert D."/>
            <person name="Keeling P.J."/>
        </authorList>
    </citation>
    <scope>NUCLEOTIDE SEQUENCE [LARGE SCALE GENOMIC DNA]</scope>
    <source>
        <strain evidence="7 8">OC4</strain>
    </source>
</reference>
<keyword evidence="3 6" id="KW-1133">Transmembrane helix</keyword>
<evidence type="ECO:0000256" key="5">
    <source>
        <dbReference type="PIRSR" id="PIRSR604254-1"/>
    </source>
</evidence>
<gene>
    <name evidence="7" type="ORF">M896_070560</name>
</gene>
<evidence type="ECO:0000256" key="4">
    <source>
        <dbReference type="ARBA" id="ARBA00023136"/>
    </source>
</evidence>
<name>A0A0B2UJG0_9MICR</name>
<feature type="binding site" evidence="5">
    <location>
        <position position="189"/>
    </location>
    <ligand>
        <name>Zn(2+)</name>
        <dbReference type="ChEBI" id="CHEBI:29105"/>
    </ligand>
</feature>
<dbReference type="HOGENOM" id="CLU_051078_2_2_1"/>
<dbReference type="GO" id="GO:0046872">
    <property type="term" value="F:metal ion binding"/>
    <property type="evidence" value="ECO:0007669"/>
    <property type="project" value="UniProtKB-KW"/>
</dbReference>
<organism evidence="7 8">
    <name type="scientific">Ordospora colligata OC4</name>
    <dbReference type="NCBI Taxonomy" id="1354746"/>
    <lineage>
        <taxon>Eukaryota</taxon>
        <taxon>Fungi</taxon>
        <taxon>Fungi incertae sedis</taxon>
        <taxon>Microsporidia</taxon>
        <taxon>Ordosporidae</taxon>
        <taxon>Ordospora</taxon>
    </lineage>
</organism>
<dbReference type="InParanoid" id="A0A0B2UJG0"/>
<feature type="transmembrane region" description="Helical" evidence="6">
    <location>
        <begin position="158"/>
        <end position="176"/>
    </location>
</feature>
<dbReference type="InterPro" id="IPR004254">
    <property type="entry name" value="AdipoR/HlyIII-related"/>
</dbReference>
<comment type="subcellular location">
    <subcellularLocation>
        <location evidence="1">Membrane</location>
        <topology evidence="1">Multi-pass membrane protein</topology>
    </subcellularLocation>
</comment>
<keyword evidence="5" id="KW-0479">Metal-binding</keyword>
<feature type="transmembrane region" description="Helical" evidence="6">
    <location>
        <begin position="77"/>
        <end position="97"/>
    </location>
</feature>
<accession>A0A0B2UJG0</accession>
<evidence type="ECO:0000256" key="2">
    <source>
        <dbReference type="ARBA" id="ARBA00022692"/>
    </source>
</evidence>
<dbReference type="Pfam" id="PF03006">
    <property type="entry name" value="HlyIII"/>
    <property type="match status" value="1"/>
</dbReference>
<keyword evidence="2 6" id="KW-0812">Transmembrane</keyword>
<feature type="binding site" evidence="5">
    <location>
        <position position="58"/>
    </location>
    <ligand>
        <name>Zn(2+)</name>
        <dbReference type="ChEBI" id="CHEBI:29105"/>
    </ligand>
</feature>
<keyword evidence="8" id="KW-1185">Reference proteome</keyword>
<dbReference type="GeneID" id="26262025"/>
<dbReference type="Proteomes" id="UP000031056">
    <property type="component" value="Unassembled WGS sequence"/>
</dbReference>
<keyword evidence="4 6" id="KW-0472">Membrane</keyword>
<dbReference type="RefSeq" id="XP_014563530.1">
    <property type="nucleotide sequence ID" value="XM_014708044.1"/>
</dbReference>
<evidence type="ECO:0000256" key="1">
    <source>
        <dbReference type="ARBA" id="ARBA00004141"/>
    </source>
</evidence>
<feature type="transmembrane region" description="Helical" evidence="6">
    <location>
        <begin position="188"/>
        <end position="208"/>
    </location>
</feature>
<evidence type="ECO:0000256" key="3">
    <source>
        <dbReference type="ARBA" id="ARBA00022989"/>
    </source>
</evidence>
<dbReference type="PANTHER" id="PTHR20855:SF3">
    <property type="entry name" value="LD03007P"/>
    <property type="match status" value="1"/>
</dbReference>
<feature type="transmembrane region" description="Helical" evidence="6">
    <location>
        <begin position="40"/>
        <end position="57"/>
    </location>
</feature>